<dbReference type="Proteomes" id="UP000305202">
    <property type="component" value="Unassembled WGS sequence"/>
</dbReference>
<keyword evidence="3" id="KW-1185">Reference proteome</keyword>
<evidence type="ECO:0000313" key="3">
    <source>
        <dbReference type="Proteomes" id="UP000305202"/>
    </source>
</evidence>
<accession>A0ABY2SMN4</accession>
<comment type="caution">
    <text evidence="2">The sequence shown here is derived from an EMBL/GenBank/DDBJ whole genome shotgun (WGS) entry which is preliminary data.</text>
</comment>
<dbReference type="InterPro" id="IPR001109">
    <property type="entry name" value="Hydrogenase_HupF/HypC"/>
</dbReference>
<comment type="similarity">
    <text evidence="1">Belongs to the HupF/HypC family.</text>
</comment>
<evidence type="ECO:0000313" key="2">
    <source>
        <dbReference type="EMBL" id="TKI06611.1"/>
    </source>
</evidence>
<evidence type="ECO:0000256" key="1">
    <source>
        <dbReference type="ARBA" id="ARBA00006018"/>
    </source>
</evidence>
<organism evidence="2 3">
    <name type="scientific">Martelella alba</name>
    <dbReference type="NCBI Taxonomy" id="2590451"/>
    <lineage>
        <taxon>Bacteria</taxon>
        <taxon>Pseudomonadati</taxon>
        <taxon>Pseudomonadota</taxon>
        <taxon>Alphaproteobacteria</taxon>
        <taxon>Hyphomicrobiales</taxon>
        <taxon>Aurantimonadaceae</taxon>
        <taxon>Martelella</taxon>
    </lineage>
</organism>
<dbReference type="PANTHER" id="PTHR35177:SF2">
    <property type="entry name" value="HYDROGENASE MATURATION FACTOR HYBG"/>
    <property type="match status" value="1"/>
</dbReference>
<dbReference type="PROSITE" id="PS01097">
    <property type="entry name" value="HUPF_HYPC"/>
    <property type="match status" value="1"/>
</dbReference>
<dbReference type="PANTHER" id="PTHR35177">
    <property type="entry name" value="HYDROGENASE MATURATION FACTOR HYBG"/>
    <property type="match status" value="1"/>
</dbReference>
<dbReference type="NCBIfam" id="NF007721">
    <property type="entry name" value="PRK10413.1"/>
    <property type="match status" value="1"/>
</dbReference>
<proteinExistence type="inferred from homology"/>
<dbReference type="EMBL" id="SZPQ01000011">
    <property type="protein sequence ID" value="TKI06611.1"/>
    <property type="molecule type" value="Genomic_DNA"/>
</dbReference>
<dbReference type="NCBIfam" id="TIGR00074">
    <property type="entry name" value="hypC_hupF"/>
    <property type="match status" value="1"/>
</dbReference>
<sequence length="92" mass="9786">MCLGIPGKVISVGETLYHPACVDVCGVRRAVNITLVCEGDPAKMIGQWVLVHVGFAMSMLNEDEARRSLAALRLMGLVAVDLDDVPHAGDTP</sequence>
<protein>
    <submittedName>
        <fullName evidence="2">Hydrogenase maturation factor HybG</fullName>
    </submittedName>
</protein>
<name>A0ABY2SMN4_9HYPH</name>
<dbReference type="Pfam" id="PF01455">
    <property type="entry name" value="HupF_HypC"/>
    <property type="match status" value="1"/>
</dbReference>
<dbReference type="InterPro" id="IPR019812">
    <property type="entry name" value="Hydgase_assmbl_chp_CS"/>
</dbReference>
<reference evidence="2 3" key="1">
    <citation type="submission" date="2019-04" db="EMBL/GenBank/DDBJ databases">
        <authorList>
            <person name="Li M."/>
            <person name="Gao C."/>
        </authorList>
    </citation>
    <scope>NUCLEOTIDE SEQUENCE [LARGE SCALE GENOMIC DNA]</scope>
    <source>
        <strain evidence="2 3">BGMRC 2031</strain>
    </source>
</reference>
<gene>
    <name evidence="2" type="primary">hybG</name>
    <name evidence="2" type="ORF">FCN80_09475</name>
</gene>
<dbReference type="Gene3D" id="2.30.30.140">
    <property type="match status" value="1"/>
</dbReference>
<dbReference type="SUPFAM" id="SSF159127">
    <property type="entry name" value="HupF/HypC-like"/>
    <property type="match status" value="1"/>
</dbReference>
<dbReference type="PRINTS" id="PR00445">
    <property type="entry name" value="HUPFHYPC"/>
</dbReference>